<feature type="region of interest" description="Disordered" evidence="1">
    <location>
        <begin position="57"/>
        <end position="79"/>
    </location>
</feature>
<evidence type="ECO:0000256" key="1">
    <source>
        <dbReference type="SAM" id="MobiDB-lite"/>
    </source>
</evidence>
<feature type="compositionally biased region" description="Basic residues" evidence="1">
    <location>
        <begin position="68"/>
        <end position="79"/>
    </location>
</feature>
<evidence type="ECO:0000313" key="2">
    <source>
        <dbReference type="EMBL" id="RDB17571.1"/>
    </source>
</evidence>
<protein>
    <submittedName>
        <fullName evidence="2">Uncharacterized protein</fullName>
    </submittedName>
</protein>
<proteinExistence type="predicted"/>
<dbReference type="InParanoid" id="A0A369J680"/>
<dbReference type="AlphaFoldDB" id="A0A369J680"/>
<gene>
    <name evidence="2" type="ORF">Hypma_001141</name>
</gene>
<accession>A0A369J680</accession>
<evidence type="ECO:0000313" key="3">
    <source>
        <dbReference type="Proteomes" id="UP000076154"/>
    </source>
</evidence>
<dbReference type="Proteomes" id="UP000076154">
    <property type="component" value="Unassembled WGS sequence"/>
</dbReference>
<comment type="caution">
    <text evidence="2">The sequence shown here is derived from an EMBL/GenBank/DDBJ whole genome shotgun (WGS) entry which is preliminary data.</text>
</comment>
<dbReference type="EMBL" id="LUEZ02000110">
    <property type="protein sequence ID" value="RDB17571.1"/>
    <property type="molecule type" value="Genomic_DNA"/>
</dbReference>
<organism evidence="2 3">
    <name type="scientific">Hypsizygus marmoreus</name>
    <name type="common">White beech mushroom</name>
    <name type="synonym">Agaricus marmoreus</name>
    <dbReference type="NCBI Taxonomy" id="39966"/>
    <lineage>
        <taxon>Eukaryota</taxon>
        <taxon>Fungi</taxon>
        <taxon>Dikarya</taxon>
        <taxon>Basidiomycota</taxon>
        <taxon>Agaricomycotina</taxon>
        <taxon>Agaricomycetes</taxon>
        <taxon>Agaricomycetidae</taxon>
        <taxon>Agaricales</taxon>
        <taxon>Tricholomatineae</taxon>
        <taxon>Lyophyllaceae</taxon>
        <taxon>Hypsizygus</taxon>
    </lineage>
</organism>
<sequence>MTVGGGGDDDALANDMAADSLLNAAVIIAFGARREDDADVKSNVITTFCVDEVDESKSREEGLFARNNRAKSQHRVKDK</sequence>
<keyword evidence="3" id="KW-1185">Reference proteome</keyword>
<name>A0A369J680_HYPMA</name>
<reference evidence="2" key="1">
    <citation type="submission" date="2018-04" db="EMBL/GenBank/DDBJ databases">
        <title>Whole genome sequencing of Hypsizygus marmoreus.</title>
        <authorList>
            <person name="Choi I.-G."/>
            <person name="Min B."/>
            <person name="Kim J.-G."/>
            <person name="Kim S."/>
            <person name="Oh Y.-L."/>
            <person name="Kong W.-S."/>
            <person name="Park H."/>
            <person name="Jeong J."/>
            <person name="Song E.-S."/>
        </authorList>
    </citation>
    <scope>NUCLEOTIDE SEQUENCE [LARGE SCALE GENOMIC DNA]</scope>
    <source>
        <strain evidence="2">51987-8</strain>
    </source>
</reference>